<evidence type="ECO:0000256" key="1">
    <source>
        <dbReference type="SAM" id="MobiDB-lite"/>
    </source>
</evidence>
<dbReference type="EMBL" id="JAULJE010000005">
    <property type="protein sequence ID" value="KAK1342677.1"/>
    <property type="molecule type" value="Genomic_DNA"/>
</dbReference>
<keyword evidence="3" id="KW-1185">Reference proteome</keyword>
<gene>
    <name evidence="2" type="ORF">QTO34_015443</name>
</gene>
<evidence type="ECO:0000313" key="2">
    <source>
        <dbReference type="EMBL" id="KAK1342677.1"/>
    </source>
</evidence>
<dbReference type="AlphaFoldDB" id="A0AA40LSV3"/>
<proteinExistence type="predicted"/>
<comment type="caution">
    <text evidence="2">The sequence shown here is derived from an EMBL/GenBank/DDBJ whole genome shotgun (WGS) entry which is preliminary data.</text>
</comment>
<feature type="region of interest" description="Disordered" evidence="1">
    <location>
        <begin position="28"/>
        <end position="61"/>
    </location>
</feature>
<accession>A0AA40LSV3</accession>
<dbReference type="Proteomes" id="UP001177744">
    <property type="component" value="Unassembled WGS sequence"/>
</dbReference>
<organism evidence="2 3">
    <name type="scientific">Cnephaeus nilssonii</name>
    <name type="common">Northern bat</name>
    <name type="synonym">Eptesicus nilssonii</name>
    <dbReference type="NCBI Taxonomy" id="3371016"/>
    <lineage>
        <taxon>Eukaryota</taxon>
        <taxon>Metazoa</taxon>
        <taxon>Chordata</taxon>
        <taxon>Craniata</taxon>
        <taxon>Vertebrata</taxon>
        <taxon>Euteleostomi</taxon>
        <taxon>Mammalia</taxon>
        <taxon>Eutheria</taxon>
        <taxon>Laurasiatheria</taxon>
        <taxon>Chiroptera</taxon>
        <taxon>Yangochiroptera</taxon>
        <taxon>Vespertilionidae</taxon>
        <taxon>Cnephaeus</taxon>
    </lineage>
</organism>
<name>A0AA40LSV3_CNENI</name>
<reference evidence="2" key="1">
    <citation type="submission" date="2023-06" db="EMBL/GenBank/DDBJ databases">
        <title>Reference genome for the Northern bat (Eptesicus nilssonii), a most northern bat species.</title>
        <authorList>
            <person name="Laine V.N."/>
            <person name="Pulliainen A.T."/>
            <person name="Lilley T.M."/>
        </authorList>
    </citation>
    <scope>NUCLEOTIDE SEQUENCE</scope>
    <source>
        <strain evidence="2">BLF_Eptnil</strain>
        <tissue evidence="2">Kidney</tissue>
    </source>
</reference>
<sequence length="187" mass="21380">MLQQQPNGVDFTMVEEGPEVDAVIVTEGEMEEREMEVTGAGGTTEPHRSNKKPKERGPSENRSWLYRDVVSTQCDDTGIFGMVVEVKQMSTKDRLERKKYMGVWRWESELTARMMSTFPNTVISIFGTVVDVKQMSTQERLERKKYMGVLRTTAPWRLRPCASDSFVLNSCGMSTHESLMWKRLDAG</sequence>
<evidence type="ECO:0000313" key="3">
    <source>
        <dbReference type="Proteomes" id="UP001177744"/>
    </source>
</evidence>
<protein>
    <submittedName>
        <fullName evidence="2">Uncharacterized protein</fullName>
    </submittedName>
</protein>
<feature type="non-terminal residue" evidence="2">
    <location>
        <position position="187"/>
    </location>
</feature>